<name>A0A0F8BPG0_METMZ</name>
<sequence length="212" mass="25198">MRDKYEVSITKAEFRMGIEKYAEEERLEFYKYAVFIVDCYWSSSGDTDILEIAYALRRFLLTSDTRFYGKGSIDLDKLKKCIEKNIKCIESFRNRDIFSLSDSDMKKIEALFNDFVEALSVELKNGKVNRGTAAAAKVLHIFVPQFFPMWNRRIAVAYGCRYRNDPAEKYFSFCKLMREIAEEVKEYKIESDKTILKLIYEYNYVKYTKEWI</sequence>
<evidence type="ECO:0000313" key="1">
    <source>
        <dbReference type="EMBL" id="KKG05867.1"/>
    </source>
</evidence>
<comment type="caution">
    <text evidence="1">The sequence shown here is derived from an EMBL/GenBank/DDBJ whole genome shotgun (WGS) entry which is preliminary data.</text>
</comment>
<proteinExistence type="predicted"/>
<accession>A0A0F8BPG0</accession>
<dbReference type="EMBL" id="JJOT01000015">
    <property type="protein sequence ID" value="KKG05867.1"/>
    <property type="molecule type" value="Genomic_DNA"/>
</dbReference>
<dbReference type="Proteomes" id="UP000034597">
    <property type="component" value="Unassembled WGS sequence"/>
</dbReference>
<reference evidence="1 2" key="1">
    <citation type="journal article" date="2015" name="ISME J.">
        <title>Genomic and phenotypic differentiation among Methanosarcina mazei populations from Columbia River sediment.</title>
        <authorList>
            <person name="Youngblut N.D."/>
            <person name="Wirth J.S."/>
            <person name="Henriksen J.R."/>
            <person name="Smith M."/>
            <person name="Simon H."/>
            <person name="Metcalf W.W."/>
            <person name="Whitaker R.J."/>
        </authorList>
    </citation>
    <scope>NUCLEOTIDE SEQUENCE [LARGE SCALE GENOMIC DNA]</scope>
    <source>
        <strain evidence="1 2">2.F.T.0.2</strain>
    </source>
</reference>
<organism evidence="1 2">
    <name type="scientific">Methanosarcina mazei</name>
    <name type="common">Methanosarcina frisia</name>
    <dbReference type="NCBI Taxonomy" id="2209"/>
    <lineage>
        <taxon>Archaea</taxon>
        <taxon>Methanobacteriati</taxon>
        <taxon>Methanobacteriota</taxon>
        <taxon>Stenosarchaea group</taxon>
        <taxon>Methanomicrobia</taxon>
        <taxon>Methanosarcinales</taxon>
        <taxon>Methanosarcinaceae</taxon>
        <taxon>Methanosarcina</taxon>
    </lineage>
</organism>
<dbReference type="AlphaFoldDB" id="A0A0F8BPG0"/>
<gene>
    <name evidence="1" type="ORF">DU40_13545</name>
</gene>
<dbReference type="RefSeq" id="WP_048045638.1">
    <property type="nucleotide sequence ID" value="NZ_JJOT01000015.1"/>
</dbReference>
<evidence type="ECO:0000313" key="2">
    <source>
        <dbReference type="Proteomes" id="UP000034597"/>
    </source>
</evidence>
<protein>
    <submittedName>
        <fullName evidence="1">Uncharacterized protein</fullName>
    </submittedName>
</protein>
<dbReference type="PATRIC" id="fig|2209.60.peg.2904"/>